<dbReference type="AlphaFoldDB" id="A0A501PRA6"/>
<dbReference type="OrthoDB" id="7627051at2"/>
<dbReference type="PIRSF" id="PIRSF015761">
    <property type="entry name" value="Protein_L"/>
    <property type="match status" value="1"/>
</dbReference>
<keyword evidence="14" id="KW-1185">Reference proteome</keyword>
<comment type="similarity">
    <text evidence="2">Belongs to the GSP L family.</text>
</comment>
<dbReference type="GO" id="GO:0015628">
    <property type="term" value="P:protein secretion by the type II secretion system"/>
    <property type="evidence" value="ECO:0007669"/>
    <property type="project" value="InterPro"/>
</dbReference>
<dbReference type="Pfam" id="PF12693">
    <property type="entry name" value="GspL_C"/>
    <property type="match status" value="1"/>
</dbReference>
<dbReference type="CDD" id="cd24017">
    <property type="entry name" value="ASKHA_T2SSL_N"/>
    <property type="match status" value="1"/>
</dbReference>
<dbReference type="NCBIfam" id="TIGR01709">
    <property type="entry name" value="typeII_sec_gspL"/>
    <property type="match status" value="1"/>
</dbReference>
<evidence type="ECO:0000256" key="6">
    <source>
        <dbReference type="ARBA" id="ARBA00022692"/>
    </source>
</evidence>
<comment type="caution">
    <text evidence="13">The sequence shown here is derived from an EMBL/GenBank/DDBJ whole genome shotgun (WGS) entry which is preliminary data.</text>
</comment>
<protein>
    <recommendedName>
        <fullName evidence="15">Type II secretion system protein L</fullName>
    </recommendedName>
</protein>
<keyword evidence="3" id="KW-0813">Transport</keyword>
<dbReference type="GO" id="GO:0015627">
    <property type="term" value="C:type II protein secretion system complex"/>
    <property type="evidence" value="ECO:0007669"/>
    <property type="project" value="InterPro"/>
</dbReference>
<dbReference type="Gene3D" id="3.30.1360.100">
    <property type="entry name" value="General secretion pathway protein M, EpsM"/>
    <property type="match status" value="1"/>
</dbReference>
<proteinExistence type="inferred from homology"/>
<comment type="subcellular location">
    <subcellularLocation>
        <location evidence="1">Cell inner membrane</location>
        <topology evidence="1">Single-pass membrane protein</topology>
    </subcellularLocation>
</comment>
<keyword evidence="7" id="KW-0653">Protein transport</keyword>
<evidence type="ECO:0000313" key="13">
    <source>
        <dbReference type="EMBL" id="TPD62647.1"/>
    </source>
</evidence>
<evidence type="ECO:0000313" key="14">
    <source>
        <dbReference type="Proteomes" id="UP000319148"/>
    </source>
</evidence>
<sequence length="376" mass="41061">MSIGVIIYIDPAGENIWRRAGDSGQAPRALGDGTACRAAIDEDRSRSVRLVLPGNKVTARLLEMPETSEENARAAVSFLMEDHLAAPVAKTHLVSRKLEEGKRLALAVAHADMEAWLAHLKEMDIRPDEVAVDFQLLAPAGEEASLEVGDFHYSLDADGAGFVMDRQTLALLQQNGLGEAGDMAPPATLDSAALFDRFAVPELPLNLLQGAYGTQASLMEYFRPLTRVAVLALVLFVFYLGHLGLEAHSWRQAADVLDQQAELMVKKAFPETSRIVNIRAQLRSKLSISEEGGENVFMQVNSRLLAALDKTPEVQLDKLRFNSSDNRLYVTLSTGSFELLDAFKRELTSGSLLVEDQGARQDGNRVSGDFALEVVS</sequence>
<dbReference type="SUPFAM" id="SSF53067">
    <property type="entry name" value="Actin-like ATPase domain"/>
    <property type="match status" value="1"/>
</dbReference>
<feature type="domain" description="GspL cytoplasmic actin-ATPase-like" evidence="11">
    <location>
        <begin position="38"/>
        <end position="143"/>
    </location>
</feature>
<evidence type="ECO:0000256" key="2">
    <source>
        <dbReference type="ARBA" id="ARBA00005318"/>
    </source>
</evidence>
<dbReference type="RefSeq" id="WP_139937897.1">
    <property type="nucleotide sequence ID" value="NZ_JBHSYP010000022.1"/>
</dbReference>
<feature type="domain" description="GspL periplasmic" evidence="12">
    <location>
        <begin position="222"/>
        <end position="372"/>
    </location>
</feature>
<dbReference type="GO" id="GO:0009276">
    <property type="term" value="C:Gram-negative-bacterium-type cell wall"/>
    <property type="evidence" value="ECO:0007669"/>
    <property type="project" value="InterPro"/>
</dbReference>
<keyword evidence="4" id="KW-1003">Cell membrane</keyword>
<evidence type="ECO:0000256" key="3">
    <source>
        <dbReference type="ARBA" id="ARBA00022448"/>
    </source>
</evidence>
<reference evidence="14" key="1">
    <citation type="submission" date="2019-06" db="EMBL/GenBank/DDBJ databases">
        <title>The complete genome of Emcibacter congregatus ZYLT.</title>
        <authorList>
            <person name="Zhao Z."/>
        </authorList>
    </citation>
    <scope>NUCLEOTIDE SEQUENCE [LARGE SCALE GENOMIC DNA]</scope>
    <source>
        <strain evidence="14">MCCC 1A06723</strain>
    </source>
</reference>
<evidence type="ECO:0000256" key="5">
    <source>
        <dbReference type="ARBA" id="ARBA00022519"/>
    </source>
</evidence>
<feature type="transmembrane region" description="Helical" evidence="10">
    <location>
        <begin position="225"/>
        <end position="245"/>
    </location>
</feature>
<dbReference type="Pfam" id="PF05134">
    <property type="entry name" value="T2SSL"/>
    <property type="match status" value="1"/>
</dbReference>
<accession>A0A501PRA6</accession>
<evidence type="ECO:0000259" key="11">
    <source>
        <dbReference type="Pfam" id="PF05134"/>
    </source>
</evidence>
<dbReference type="InterPro" id="IPR007812">
    <property type="entry name" value="T2SS_protein-GspL"/>
</dbReference>
<keyword evidence="8 10" id="KW-1133">Transmembrane helix</keyword>
<dbReference type="InterPro" id="IPR025691">
    <property type="entry name" value="GspL_pp_dom"/>
</dbReference>
<dbReference type="GO" id="GO:0005886">
    <property type="term" value="C:plasma membrane"/>
    <property type="evidence" value="ECO:0007669"/>
    <property type="project" value="UniProtKB-SubCell"/>
</dbReference>
<evidence type="ECO:0000259" key="12">
    <source>
        <dbReference type="Pfam" id="PF12693"/>
    </source>
</evidence>
<organism evidence="13 14">
    <name type="scientific">Emcibacter nanhaiensis</name>
    <dbReference type="NCBI Taxonomy" id="1505037"/>
    <lineage>
        <taxon>Bacteria</taxon>
        <taxon>Pseudomonadati</taxon>
        <taxon>Pseudomonadota</taxon>
        <taxon>Alphaproteobacteria</taxon>
        <taxon>Emcibacterales</taxon>
        <taxon>Emcibacteraceae</taxon>
        <taxon>Emcibacter</taxon>
    </lineage>
</organism>
<keyword evidence="5" id="KW-0997">Cell inner membrane</keyword>
<dbReference type="Gene3D" id="3.30.420.380">
    <property type="match status" value="1"/>
</dbReference>
<evidence type="ECO:0000256" key="10">
    <source>
        <dbReference type="SAM" id="Phobius"/>
    </source>
</evidence>
<evidence type="ECO:0000256" key="4">
    <source>
        <dbReference type="ARBA" id="ARBA00022475"/>
    </source>
</evidence>
<dbReference type="EMBL" id="VFIY01000004">
    <property type="protein sequence ID" value="TPD62647.1"/>
    <property type="molecule type" value="Genomic_DNA"/>
</dbReference>
<name>A0A501PRA6_9PROT</name>
<keyword evidence="9 10" id="KW-0472">Membrane</keyword>
<keyword evidence="6 10" id="KW-0812">Transmembrane</keyword>
<dbReference type="InterPro" id="IPR024230">
    <property type="entry name" value="GspL_cyto_dom"/>
</dbReference>
<evidence type="ECO:0008006" key="15">
    <source>
        <dbReference type="Google" id="ProtNLM"/>
    </source>
</evidence>
<evidence type="ECO:0000256" key="7">
    <source>
        <dbReference type="ARBA" id="ARBA00022927"/>
    </source>
</evidence>
<evidence type="ECO:0000256" key="9">
    <source>
        <dbReference type="ARBA" id="ARBA00023136"/>
    </source>
</evidence>
<evidence type="ECO:0000256" key="1">
    <source>
        <dbReference type="ARBA" id="ARBA00004377"/>
    </source>
</evidence>
<dbReference type="Proteomes" id="UP000319148">
    <property type="component" value="Unassembled WGS sequence"/>
</dbReference>
<dbReference type="InterPro" id="IPR043129">
    <property type="entry name" value="ATPase_NBD"/>
</dbReference>
<evidence type="ECO:0000256" key="8">
    <source>
        <dbReference type="ARBA" id="ARBA00022989"/>
    </source>
</evidence>
<gene>
    <name evidence="13" type="ORF">FIV46_00775</name>
</gene>